<keyword evidence="3" id="KW-1185">Reference proteome</keyword>
<sequence>MLLKFSVEVSGYPYLGSESIALMCMLTIIALQHTKKEKTYATQAQEVAKTTNQPCVYGMMLDSERLIHNLEVLKFVAFVPETSYPIISSLWSKLGIVVFYLRHIIPYPCPLISHLVQIILQVYDSFDGIDASLLNLRDPNPLIHNNLNINLPDLQNLKNLWHQPLLNLNFFNFRSPQKSIRVCREPNSYPNKRCSHFRCFQYLVGFIPILLFYRYQGPEEGFPLPITSTSQPPLLSKIIAQRLCKTFSLRFHVLSDAYSLFLIGLLLLIKVSIFNTCQCLTFNQNLF</sequence>
<proteinExistence type="predicted"/>
<evidence type="ECO:0000256" key="1">
    <source>
        <dbReference type="SAM" id="Phobius"/>
    </source>
</evidence>
<accession>A0A8J8SZX8</accession>
<keyword evidence="1" id="KW-0472">Membrane</keyword>
<dbReference type="AlphaFoldDB" id="A0A8J8SZX8"/>
<keyword evidence="1" id="KW-1133">Transmembrane helix</keyword>
<organism evidence="2 3">
    <name type="scientific">Halteria grandinella</name>
    <dbReference type="NCBI Taxonomy" id="5974"/>
    <lineage>
        <taxon>Eukaryota</taxon>
        <taxon>Sar</taxon>
        <taxon>Alveolata</taxon>
        <taxon>Ciliophora</taxon>
        <taxon>Intramacronucleata</taxon>
        <taxon>Spirotrichea</taxon>
        <taxon>Stichotrichia</taxon>
        <taxon>Sporadotrichida</taxon>
        <taxon>Halteriidae</taxon>
        <taxon>Halteria</taxon>
    </lineage>
</organism>
<evidence type="ECO:0000313" key="2">
    <source>
        <dbReference type="EMBL" id="TNV77044.1"/>
    </source>
</evidence>
<feature type="transmembrane region" description="Helical" evidence="1">
    <location>
        <begin position="199"/>
        <end position="215"/>
    </location>
</feature>
<name>A0A8J8SZX8_HALGN</name>
<protein>
    <submittedName>
        <fullName evidence="2">Uncharacterized protein</fullName>
    </submittedName>
</protein>
<comment type="caution">
    <text evidence="2">The sequence shown here is derived from an EMBL/GenBank/DDBJ whole genome shotgun (WGS) entry which is preliminary data.</text>
</comment>
<dbReference type="EMBL" id="RRYP01012538">
    <property type="protein sequence ID" value="TNV77044.1"/>
    <property type="molecule type" value="Genomic_DNA"/>
</dbReference>
<evidence type="ECO:0000313" key="3">
    <source>
        <dbReference type="Proteomes" id="UP000785679"/>
    </source>
</evidence>
<gene>
    <name evidence="2" type="ORF">FGO68_gene17571</name>
</gene>
<feature type="transmembrane region" description="Helical" evidence="1">
    <location>
        <begin position="12"/>
        <end position="31"/>
    </location>
</feature>
<feature type="transmembrane region" description="Helical" evidence="1">
    <location>
        <begin position="257"/>
        <end position="277"/>
    </location>
</feature>
<keyword evidence="1" id="KW-0812">Transmembrane</keyword>
<dbReference type="Proteomes" id="UP000785679">
    <property type="component" value="Unassembled WGS sequence"/>
</dbReference>
<reference evidence="2" key="1">
    <citation type="submission" date="2019-06" db="EMBL/GenBank/DDBJ databases">
        <authorList>
            <person name="Zheng W."/>
        </authorList>
    </citation>
    <scope>NUCLEOTIDE SEQUENCE</scope>
    <source>
        <strain evidence="2">QDHG01</strain>
    </source>
</reference>